<name>A0A382GRB3_9ZZZZ</name>
<evidence type="ECO:0008006" key="2">
    <source>
        <dbReference type="Google" id="ProtNLM"/>
    </source>
</evidence>
<feature type="non-terminal residue" evidence="1">
    <location>
        <position position="72"/>
    </location>
</feature>
<protein>
    <recommendedName>
        <fullName evidence="2">Sialidase domain-containing protein</fullName>
    </recommendedName>
</protein>
<organism evidence="1">
    <name type="scientific">marine metagenome</name>
    <dbReference type="NCBI Taxonomy" id="408172"/>
    <lineage>
        <taxon>unclassified sequences</taxon>
        <taxon>metagenomes</taxon>
        <taxon>ecological metagenomes</taxon>
    </lineage>
</organism>
<dbReference type="AlphaFoldDB" id="A0A382GRB3"/>
<evidence type="ECO:0000313" key="1">
    <source>
        <dbReference type="EMBL" id="SVB77354.1"/>
    </source>
</evidence>
<gene>
    <name evidence="1" type="ORF">METZ01_LOCUS230208</name>
</gene>
<dbReference type="EMBL" id="UINC01056843">
    <property type="protein sequence ID" value="SVB77354.1"/>
    <property type="molecule type" value="Genomic_DNA"/>
</dbReference>
<accession>A0A382GRB3</accession>
<reference evidence="1" key="1">
    <citation type="submission" date="2018-05" db="EMBL/GenBank/DDBJ databases">
        <authorList>
            <person name="Lanie J.A."/>
            <person name="Ng W.-L."/>
            <person name="Kazmierczak K.M."/>
            <person name="Andrzejewski T.M."/>
            <person name="Davidsen T.M."/>
            <person name="Wayne K.J."/>
            <person name="Tettelin H."/>
            <person name="Glass J.I."/>
            <person name="Rusch D."/>
            <person name="Podicherti R."/>
            <person name="Tsui H.-C.T."/>
            <person name="Winkler M.E."/>
        </authorList>
    </citation>
    <scope>NUCLEOTIDE SEQUENCE</scope>
</reference>
<proteinExistence type="predicted"/>
<sequence length="72" mass="7960">MTVTYQLEHSIIEAAAPVEVGHKTGQFWFPTLHQIGTSTLICAVVRGDDTAQGQWPGELYVSEDAGLTWRED</sequence>